<organism evidence="2">
    <name type="scientific">Cladocopium goreaui</name>
    <dbReference type="NCBI Taxonomy" id="2562237"/>
    <lineage>
        <taxon>Eukaryota</taxon>
        <taxon>Sar</taxon>
        <taxon>Alveolata</taxon>
        <taxon>Dinophyceae</taxon>
        <taxon>Suessiales</taxon>
        <taxon>Symbiodiniaceae</taxon>
        <taxon>Cladocopium</taxon>
    </lineage>
</organism>
<feature type="region of interest" description="Disordered" evidence="1">
    <location>
        <begin position="1"/>
        <end position="20"/>
    </location>
</feature>
<comment type="caution">
    <text evidence="2">The sequence shown here is derived from an EMBL/GenBank/DDBJ whole genome shotgun (WGS) entry which is preliminary data.</text>
</comment>
<evidence type="ECO:0000313" key="2">
    <source>
        <dbReference type="EMBL" id="CAI4005063.1"/>
    </source>
</evidence>
<dbReference type="EMBL" id="CAMXCT010003557">
    <property type="protein sequence ID" value="CAI4005063.1"/>
    <property type="molecule type" value="Genomic_DNA"/>
</dbReference>
<dbReference type="EMBL" id="CAMXCT030003557">
    <property type="protein sequence ID" value="CAL4792375.1"/>
    <property type="molecule type" value="Genomic_DNA"/>
</dbReference>
<feature type="region of interest" description="Disordered" evidence="1">
    <location>
        <begin position="198"/>
        <end position="242"/>
    </location>
</feature>
<sequence length="774" mass="85929">MAERQSVAPTKLSTSDRDRLRKEVEKRFPSHVFGPDTLPSMPFLQLIHSQCLGQHWEWVPWRRIMSEAGSQESRAQRTMGSEADLLSIVADSMGVLKEERPLQEAVNSAYRIQCLLDTRGNAYAMCRAAHRGTWAMYTKKFLLYYTKKHAAWQRGPNGTQAEEADRACFAEIMDLCFSGVSMDDAVHQVAVERDMPGHLLVPQNKPSKPEPSLPKGKGKGKKRSDTEDRAVPPSKRPRTGECWKTPTAAFAMLVPSVAVDSIAQLIVTKETKCSDRAQARQCATWTVRRGRVAHCWSWSASRQWSEKGERPALRLRDGGGLLSDADCASPRDADLFHALRQQWWQRIFGWNLVSRLAAHVAARCRTPLLKDEEISCLRDDLASFLKKQGFACSSSSIASGQPIALIWIFCQDLVQADVDAGFAEWFDGSIADVKRKFGDDCAAGKLGIVEKPGAPPRLIGDSTISNVNCLCRIAEKIELAGTFVRLGHRLLHFAHYLSIYVDDLLALLPAKSGKVSACLLTCLACSLGFPVSWHKVDLGSALHWIGWHLDFSGAPSAALPRDKLDAMLGALNELCSRPRAVSRAVLQKLIGRLVWATSGARWLQVWFFALNKPGLHFFHADAAQLEELFQALDQNCKVVRSCRFSDVQCGWRLLDMAGHAVNSTADLLSAPLKNGRVWLKFGEPEPLQLVERPGPSMVAAADAFAEGKCWGIGGWFLPAHAALHPSNIYYFSFQLEQDALPPWFCQNGAEPQRHIAALEALAQLVLLDAQRRHL</sequence>
<name>A0A9P1D688_9DINO</name>
<protein>
    <submittedName>
        <fullName evidence="3">Protein lap1</fullName>
    </submittedName>
</protein>
<keyword evidence="4" id="KW-1185">Reference proteome</keyword>
<gene>
    <name evidence="2" type="ORF">C1SCF055_LOCUS30818</name>
</gene>
<reference evidence="3 4" key="2">
    <citation type="submission" date="2024-05" db="EMBL/GenBank/DDBJ databases">
        <authorList>
            <person name="Chen Y."/>
            <person name="Shah S."/>
            <person name="Dougan E. K."/>
            <person name="Thang M."/>
            <person name="Chan C."/>
        </authorList>
    </citation>
    <scope>NUCLEOTIDE SEQUENCE [LARGE SCALE GENOMIC DNA]</scope>
</reference>
<evidence type="ECO:0000313" key="3">
    <source>
        <dbReference type="EMBL" id="CAL4792375.1"/>
    </source>
</evidence>
<accession>A0A9P1D688</accession>
<reference evidence="2" key="1">
    <citation type="submission" date="2022-10" db="EMBL/GenBank/DDBJ databases">
        <authorList>
            <person name="Chen Y."/>
            <person name="Dougan E. K."/>
            <person name="Chan C."/>
            <person name="Rhodes N."/>
            <person name="Thang M."/>
        </authorList>
    </citation>
    <scope>NUCLEOTIDE SEQUENCE</scope>
</reference>
<evidence type="ECO:0000313" key="4">
    <source>
        <dbReference type="Proteomes" id="UP001152797"/>
    </source>
</evidence>
<dbReference type="AlphaFoldDB" id="A0A9P1D688"/>
<dbReference type="EMBL" id="CAMXCT020003557">
    <property type="protein sequence ID" value="CAL1158438.1"/>
    <property type="molecule type" value="Genomic_DNA"/>
</dbReference>
<dbReference type="Proteomes" id="UP001152797">
    <property type="component" value="Unassembled WGS sequence"/>
</dbReference>
<dbReference type="OrthoDB" id="440078at2759"/>
<proteinExistence type="predicted"/>
<evidence type="ECO:0000256" key="1">
    <source>
        <dbReference type="SAM" id="MobiDB-lite"/>
    </source>
</evidence>